<protein>
    <submittedName>
        <fullName evidence="2">Uncharacterized protein</fullName>
    </submittedName>
</protein>
<keyword evidence="1" id="KW-1133">Transmembrane helix</keyword>
<keyword evidence="3" id="KW-1185">Reference proteome</keyword>
<evidence type="ECO:0000256" key="1">
    <source>
        <dbReference type="SAM" id="Phobius"/>
    </source>
</evidence>
<dbReference type="Proteomes" id="UP000433181">
    <property type="component" value="Unassembled WGS sequence"/>
</dbReference>
<feature type="transmembrane region" description="Helical" evidence="1">
    <location>
        <begin position="35"/>
        <end position="56"/>
    </location>
</feature>
<feature type="transmembrane region" description="Helical" evidence="1">
    <location>
        <begin position="279"/>
        <end position="297"/>
    </location>
</feature>
<proteinExistence type="predicted"/>
<sequence length="433" mass="49722">MIQRLIQYVNINDIKLRNIVMREILVQAWQQRKKIGVWIILCAIGCSVLGFCLAMYNTRIDKGAEGKIHSEQIALLENQIAQYTESMDEAKARLVESEKFKTKSMIMQLDPYKVPECEMVFEVKTKVNPHLLVNKYVAYIKSTAFREEITKLYQDISSEDLESAVKVFSYGNLFNVTVMHKDMDTVVPLAECIKANILKTEWADEAQTVLVKQGSGYAVEYDILNKQNNIRNIVQNDKLNIANMEKAVAFQEREKFEFIKRNEPTSVIHKSPIKAALKFLLFGLALGVSVPIFWYIVKYMFNDKIKSETELEAAGITVLNSFADGNFRYDMSETSLELELLSRRYSAQKVTVCDMSDNMIEFNKFNNSLQIKDVCFEYINTACVDSDKLKALSDFGQVIFIIRPGVDLYCKIEELLRYCKTLGINIWGALVVY</sequence>
<accession>A0A6I2U7T6</accession>
<comment type="caution">
    <text evidence="2">The sequence shown here is derived from an EMBL/GenBank/DDBJ whole genome shotgun (WGS) entry which is preliminary data.</text>
</comment>
<name>A0A6I2U7T6_9FIRM</name>
<dbReference type="GeneID" id="96777477"/>
<gene>
    <name evidence="2" type="ORF">FYJ84_00955</name>
</gene>
<reference evidence="2 3" key="1">
    <citation type="submission" date="2019-08" db="EMBL/GenBank/DDBJ databases">
        <title>In-depth cultivation of the pig gut microbiome towards novel bacterial diversity and tailored functional studies.</title>
        <authorList>
            <person name="Wylensek D."/>
            <person name="Hitch T.C.A."/>
            <person name="Clavel T."/>
        </authorList>
    </citation>
    <scope>NUCLEOTIDE SEQUENCE [LARGE SCALE GENOMIC DNA]</scope>
    <source>
        <strain evidence="2 3">WCA-693-APC-5D-A</strain>
    </source>
</reference>
<dbReference type="EMBL" id="VUNR01000001">
    <property type="protein sequence ID" value="MSU07568.1"/>
    <property type="molecule type" value="Genomic_DNA"/>
</dbReference>
<organism evidence="2 3">
    <name type="scientific">Anaerovibrio slackiae</name>
    <dbReference type="NCBI Taxonomy" id="2652309"/>
    <lineage>
        <taxon>Bacteria</taxon>
        <taxon>Bacillati</taxon>
        <taxon>Bacillota</taxon>
        <taxon>Negativicutes</taxon>
        <taxon>Selenomonadales</taxon>
        <taxon>Selenomonadaceae</taxon>
        <taxon>Anaerovibrio</taxon>
    </lineage>
</organism>
<dbReference type="AlphaFoldDB" id="A0A6I2U7T6"/>
<evidence type="ECO:0000313" key="3">
    <source>
        <dbReference type="Proteomes" id="UP000433181"/>
    </source>
</evidence>
<dbReference type="RefSeq" id="WP_154405195.1">
    <property type="nucleotide sequence ID" value="NZ_VUNR01000001.1"/>
</dbReference>
<evidence type="ECO:0000313" key="2">
    <source>
        <dbReference type="EMBL" id="MSU07568.1"/>
    </source>
</evidence>
<keyword evidence="1" id="KW-0472">Membrane</keyword>
<keyword evidence="1" id="KW-0812">Transmembrane</keyword>